<keyword evidence="1" id="KW-0472">Membrane</keyword>
<name>A0A8X6LXV0_TRICU</name>
<keyword evidence="1" id="KW-1133">Transmembrane helix</keyword>
<sequence length="329" mass="37878">MKEFYLKSETPEFHENGIFGSVPNVLYFLLRWLGFVEESDKKASHCVSSRILDILIFVTCADVCVSIAVGSEMVDKILIASYLSCHIVSAVVWYAMRFRRTLITSLLQNIRMGNSSFYAKVINFLVFINCCNTFLLPVFLINRVKDLKTLKFFFYGYDLEIGWLITIVCTLKFFLNYILYPFITNAVVLFYISLCWHCSVCINNLANEIARYTPEEFQKPKQLDILRNKAKMTKVLQNIQTIFSLPMFLIIGANFLICCSILAGSLVKIKFDEDNMIFIFYFLNAVLCVVTSVWVAGSIPIEMSRFKRSVSPNDTRKVTLLLHDRRTAS</sequence>
<evidence type="ECO:0000313" key="3">
    <source>
        <dbReference type="Proteomes" id="UP000887116"/>
    </source>
</evidence>
<dbReference type="AlphaFoldDB" id="A0A8X6LXV0"/>
<feature type="transmembrane region" description="Helical" evidence="1">
    <location>
        <begin position="117"/>
        <end position="141"/>
    </location>
</feature>
<evidence type="ECO:0000313" key="2">
    <source>
        <dbReference type="EMBL" id="GFR25960.1"/>
    </source>
</evidence>
<keyword evidence="1" id="KW-0812">Transmembrane</keyword>
<feature type="transmembrane region" description="Helical" evidence="1">
    <location>
        <begin position="51"/>
        <end position="71"/>
    </location>
</feature>
<reference evidence="2" key="1">
    <citation type="submission" date="2020-07" db="EMBL/GenBank/DDBJ databases">
        <title>Multicomponent nature underlies the extraordinary mechanical properties of spider dragline silk.</title>
        <authorList>
            <person name="Kono N."/>
            <person name="Nakamura H."/>
            <person name="Mori M."/>
            <person name="Yoshida Y."/>
            <person name="Ohtoshi R."/>
            <person name="Malay A.D."/>
            <person name="Moran D.A.P."/>
            <person name="Tomita M."/>
            <person name="Numata K."/>
            <person name="Arakawa K."/>
        </authorList>
    </citation>
    <scope>NUCLEOTIDE SEQUENCE</scope>
</reference>
<feature type="transmembrane region" description="Helical" evidence="1">
    <location>
        <begin position="278"/>
        <end position="299"/>
    </location>
</feature>
<accession>A0A8X6LXV0</accession>
<dbReference type="OrthoDB" id="10331836at2759"/>
<feature type="transmembrane region" description="Helical" evidence="1">
    <location>
        <begin position="161"/>
        <end position="183"/>
    </location>
</feature>
<feature type="transmembrane region" description="Helical" evidence="1">
    <location>
        <begin position="242"/>
        <end position="266"/>
    </location>
</feature>
<dbReference type="EMBL" id="BMAO01038610">
    <property type="protein sequence ID" value="GFR25960.1"/>
    <property type="molecule type" value="Genomic_DNA"/>
</dbReference>
<proteinExistence type="predicted"/>
<evidence type="ECO:0000256" key="1">
    <source>
        <dbReference type="SAM" id="Phobius"/>
    </source>
</evidence>
<comment type="caution">
    <text evidence="2">The sequence shown here is derived from an EMBL/GenBank/DDBJ whole genome shotgun (WGS) entry which is preliminary data.</text>
</comment>
<gene>
    <name evidence="2" type="primary">AVEN_213416_1</name>
    <name evidence="2" type="ORF">TNCT_562771</name>
</gene>
<keyword evidence="3" id="KW-1185">Reference proteome</keyword>
<dbReference type="Proteomes" id="UP000887116">
    <property type="component" value="Unassembled WGS sequence"/>
</dbReference>
<feature type="transmembrane region" description="Helical" evidence="1">
    <location>
        <begin position="77"/>
        <end position="96"/>
    </location>
</feature>
<organism evidence="2 3">
    <name type="scientific">Trichonephila clavata</name>
    <name type="common">Joro spider</name>
    <name type="synonym">Nephila clavata</name>
    <dbReference type="NCBI Taxonomy" id="2740835"/>
    <lineage>
        <taxon>Eukaryota</taxon>
        <taxon>Metazoa</taxon>
        <taxon>Ecdysozoa</taxon>
        <taxon>Arthropoda</taxon>
        <taxon>Chelicerata</taxon>
        <taxon>Arachnida</taxon>
        <taxon>Araneae</taxon>
        <taxon>Araneomorphae</taxon>
        <taxon>Entelegynae</taxon>
        <taxon>Araneoidea</taxon>
        <taxon>Nephilidae</taxon>
        <taxon>Trichonephila</taxon>
    </lineage>
</organism>
<protein>
    <submittedName>
        <fullName evidence="2">Uncharacterized protein</fullName>
    </submittedName>
</protein>